<organism evidence="4 5">
    <name type="scientific">Luethyella okanaganae</name>
    <dbReference type="NCBI Taxonomy" id="69372"/>
    <lineage>
        <taxon>Bacteria</taxon>
        <taxon>Bacillati</taxon>
        <taxon>Actinomycetota</taxon>
        <taxon>Actinomycetes</taxon>
        <taxon>Micrococcales</taxon>
        <taxon>Microbacteriaceae</taxon>
        <taxon>Luethyella</taxon>
    </lineage>
</organism>
<dbReference type="InterPro" id="IPR036291">
    <property type="entry name" value="NAD(P)-bd_dom_sf"/>
</dbReference>
<dbReference type="InterPro" id="IPR002347">
    <property type="entry name" value="SDR_fam"/>
</dbReference>
<dbReference type="PRINTS" id="PR00081">
    <property type="entry name" value="GDHRDH"/>
</dbReference>
<protein>
    <submittedName>
        <fullName evidence="4">SDR family NAD(P)-dependent oxidoreductase</fullName>
        <ecNumber evidence="4">1.1.1.-</ecNumber>
    </submittedName>
</protein>
<name>A0ABW1VDI5_9MICO</name>
<accession>A0ABW1VDI5</accession>
<dbReference type="InterPro" id="IPR057326">
    <property type="entry name" value="KR_dom"/>
</dbReference>
<comment type="caution">
    <text evidence="4">The sequence shown here is derived from an EMBL/GenBank/DDBJ whole genome shotgun (WGS) entry which is preliminary data.</text>
</comment>
<dbReference type="Pfam" id="PF00106">
    <property type="entry name" value="adh_short"/>
    <property type="match status" value="1"/>
</dbReference>
<dbReference type="PANTHER" id="PTHR43477:SF1">
    <property type="entry name" value="DIHYDROANTICAPSIN 7-DEHYDROGENASE"/>
    <property type="match status" value="1"/>
</dbReference>
<keyword evidence="5" id="KW-1185">Reference proteome</keyword>
<dbReference type="EC" id="1.1.1.-" evidence="4"/>
<evidence type="ECO:0000313" key="4">
    <source>
        <dbReference type="EMBL" id="MFC6354715.1"/>
    </source>
</evidence>
<dbReference type="Gene3D" id="3.40.50.720">
    <property type="entry name" value="NAD(P)-binding Rossmann-like Domain"/>
    <property type="match status" value="1"/>
</dbReference>
<dbReference type="PANTHER" id="PTHR43477">
    <property type="entry name" value="DIHYDROANTICAPSIN 7-DEHYDROGENASE"/>
    <property type="match status" value="1"/>
</dbReference>
<dbReference type="SUPFAM" id="SSF51735">
    <property type="entry name" value="NAD(P)-binding Rossmann-fold domains"/>
    <property type="match status" value="1"/>
</dbReference>
<comment type="similarity">
    <text evidence="1">Belongs to the short-chain dehydrogenases/reductases (SDR) family.</text>
</comment>
<evidence type="ECO:0000259" key="3">
    <source>
        <dbReference type="SMART" id="SM00822"/>
    </source>
</evidence>
<dbReference type="EMBL" id="JBHSTP010000001">
    <property type="protein sequence ID" value="MFC6354715.1"/>
    <property type="molecule type" value="Genomic_DNA"/>
</dbReference>
<sequence>MELTLDGKVILITGAASGIGRACAMAFAAEGARLGLIDRESAALATLVVELGADTGTTEVHAVTADVTDEPGFAAAIDAIAEYFGQGEKGGAGRIDGVVGCAGVSGPFGQDVADIALAEWNAVFAVNAGGQFLLVKAAVPHLRRSSAPTVVFIASDSGFVAAPGMVPYCSSKGAVVQLTKALSVDLAGYGIRVNCVCPSIVDTPMSRVDLGRETTGFAGVDYPVQTPDDVANHVLYLSSQRSRPINGVALLSDFGYAARSSFPA</sequence>
<dbReference type="RefSeq" id="WP_386726502.1">
    <property type="nucleotide sequence ID" value="NZ_JBHSTP010000001.1"/>
</dbReference>
<dbReference type="InterPro" id="IPR051122">
    <property type="entry name" value="SDR_DHRS6-like"/>
</dbReference>
<gene>
    <name evidence="4" type="ORF">ACFQB0_01130</name>
</gene>
<dbReference type="CDD" id="cd05233">
    <property type="entry name" value="SDR_c"/>
    <property type="match status" value="1"/>
</dbReference>
<evidence type="ECO:0000256" key="1">
    <source>
        <dbReference type="ARBA" id="ARBA00006484"/>
    </source>
</evidence>
<keyword evidence="2 4" id="KW-0560">Oxidoreductase</keyword>
<proteinExistence type="inferred from homology"/>
<dbReference type="Proteomes" id="UP001596306">
    <property type="component" value="Unassembled WGS sequence"/>
</dbReference>
<dbReference type="SMART" id="SM00822">
    <property type="entry name" value="PKS_KR"/>
    <property type="match status" value="1"/>
</dbReference>
<feature type="domain" description="Ketoreductase" evidence="3">
    <location>
        <begin position="8"/>
        <end position="190"/>
    </location>
</feature>
<dbReference type="PROSITE" id="PS00061">
    <property type="entry name" value="ADH_SHORT"/>
    <property type="match status" value="1"/>
</dbReference>
<reference evidence="5" key="1">
    <citation type="journal article" date="2019" name="Int. J. Syst. Evol. Microbiol.">
        <title>The Global Catalogue of Microorganisms (GCM) 10K type strain sequencing project: providing services to taxonomists for standard genome sequencing and annotation.</title>
        <authorList>
            <consortium name="The Broad Institute Genomics Platform"/>
            <consortium name="The Broad Institute Genome Sequencing Center for Infectious Disease"/>
            <person name="Wu L."/>
            <person name="Ma J."/>
        </authorList>
    </citation>
    <scope>NUCLEOTIDE SEQUENCE [LARGE SCALE GENOMIC DNA]</scope>
    <source>
        <strain evidence="5">CCUG 43304</strain>
    </source>
</reference>
<evidence type="ECO:0000313" key="5">
    <source>
        <dbReference type="Proteomes" id="UP001596306"/>
    </source>
</evidence>
<dbReference type="GO" id="GO:0016491">
    <property type="term" value="F:oxidoreductase activity"/>
    <property type="evidence" value="ECO:0007669"/>
    <property type="project" value="UniProtKB-KW"/>
</dbReference>
<dbReference type="InterPro" id="IPR020904">
    <property type="entry name" value="Sc_DH/Rdtase_CS"/>
</dbReference>
<evidence type="ECO:0000256" key="2">
    <source>
        <dbReference type="ARBA" id="ARBA00023002"/>
    </source>
</evidence>